<comment type="function">
    <text evidence="7">F(1)F(0) ATP synthase produces ATP from ADP in the presence of a proton or sodium gradient. F-type ATPases consist of two structural domains, F(1) containing the extramembraneous catalytic core and F(0) containing the membrane proton channel, linked together by a central stalk and a peripheral stalk. During catalysis, ATP synthesis in the catalytic domain of F(1) is coupled via a rotary mechanism of the central stalk subunits to proton translocation.</text>
</comment>
<dbReference type="HAMAP" id="MF_01416">
    <property type="entry name" value="ATP_synth_delta_bact"/>
    <property type="match status" value="1"/>
</dbReference>
<dbReference type="GO" id="GO:0045259">
    <property type="term" value="C:proton-transporting ATP synthase complex"/>
    <property type="evidence" value="ECO:0007669"/>
    <property type="project" value="UniProtKB-KW"/>
</dbReference>
<sequence length="260" mass="27201">MSSVSRASLESVVDATHSEQLSVADAASILAASRAIETTPQLQSALADSVADADARAGLAERAFASLAPGPRAVVANAARARWSDSADILDALEVVGIQQAARASGSEGIGEELRQFADAVAANPELELTLNDRLAPVDGKAALVQRLLQGKASEATLVIAEHLVRSPRGRRVRTLLSRAQTAVANASGEALATVATAQELPATQLERLTDGLQKRYGGRLRVTQIIDPSIIGGLRITVGDDVIDGTLRTKYNDLRLQLG</sequence>
<keyword evidence="2 7" id="KW-0813">Transport</keyword>
<proteinExistence type="inferred from homology"/>
<evidence type="ECO:0000313" key="9">
    <source>
        <dbReference type="Proteomes" id="UP000824005"/>
    </source>
</evidence>
<dbReference type="AlphaFoldDB" id="A0A9D2C8U2"/>
<comment type="subcellular location">
    <subcellularLocation>
        <location evidence="7">Cell membrane</location>
        <topology evidence="7">Peripheral membrane protein</topology>
    </subcellularLocation>
    <subcellularLocation>
        <location evidence="1">Membrane</location>
    </subcellularLocation>
</comment>
<dbReference type="InterPro" id="IPR000711">
    <property type="entry name" value="ATPase_OSCP/dsu"/>
</dbReference>
<keyword evidence="3 7" id="KW-0375">Hydrogen ion transport</keyword>
<keyword evidence="4 7" id="KW-0406">Ion transport</keyword>
<evidence type="ECO:0000256" key="7">
    <source>
        <dbReference type="HAMAP-Rule" id="MF_01416"/>
    </source>
</evidence>
<keyword evidence="5 7" id="KW-0472">Membrane</keyword>
<evidence type="ECO:0000256" key="6">
    <source>
        <dbReference type="ARBA" id="ARBA00023310"/>
    </source>
</evidence>
<dbReference type="PANTHER" id="PTHR11910">
    <property type="entry name" value="ATP SYNTHASE DELTA CHAIN"/>
    <property type="match status" value="1"/>
</dbReference>
<comment type="caution">
    <text evidence="8">The sequence shown here is derived from an EMBL/GenBank/DDBJ whole genome shotgun (WGS) entry which is preliminary data.</text>
</comment>
<organism evidence="8 9">
    <name type="scientific">Candidatus Agrococcus pullicola</name>
    <dbReference type="NCBI Taxonomy" id="2838429"/>
    <lineage>
        <taxon>Bacteria</taxon>
        <taxon>Bacillati</taxon>
        <taxon>Actinomycetota</taxon>
        <taxon>Actinomycetes</taxon>
        <taxon>Micrococcales</taxon>
        <taxon>Microbacteriaceae</taxon>
        <taxon>Agrococcus</taxon>
    </lineage>
</organism>
<dbReference type="PRINTS" id="PR00125">
    <property type="entry name" value="ATPASEDELTA"/>
</dbReference>
<keyword evidence="6 7" id="KW-0066">ATP synthesis</keyword>
<evidence type="ECO:0000256" key="2">
    <source>
        <dbReference type="ARBA" id="ARBA00022448"/>
    </source>
</evidence>
<reference evidence="8" key="2">
    <citation type="submission" date="2021-04" db="EMBL/GenBank/DDBJ databases">
        <authorList>
            <person name="Gilroy R."/>
        </authorList>
    </citation>
    <scope>NUCLEOTIDE SEQUENCE</scope>
    <source>
        <strain evidence="8">ChiGjej1B1-98</strain>
    </source>
</reference>
<keyword evidence="7" id="KW-1003">Cell membrane</keyword>
<gene>
    <name evidence="7" type="primary">atpH</name>
    <name evidence="8" type="ORF">H9830_02600</name>
</gene>
<comment type="function">
    <text evidence="7">This protein is part of the stalk that links CF(0) to CF(1). It either transmits conformational changes from CF(0) to CF(1) or is implicated in proton conduction.</text>
</comment>
<evidence type="ECO:0000313" key="8">
    <source>
        <dbReference type="EMBL" id="HIY65149.1"/>
    </source>
</evidence>
<protein>
    <recommendedName>
        <fullName evidence="7">ATP synthase subunit delta</fullName>
    </recommendedName>
    <alternativeName>
        <fullName evidence="7">ATP synthase F(1) sector subunit delta</fullName>
    </alternativeName>
    <alternativeName>
        <fullName evidence="7">F-type ATPase subunit delta</fullName>
        <shortName evidence="7">F-ATPase subunit delta</shortName>
    </alternativeName>
</protein>
<evidence type="ECO:0000256" key="4">
    <source>
        <dbReference type="ARBA" id="ARBA00023065"/>
    </source>
</evidence>
<reference evidence="8" key="1">
    <citation type="journal article" date="2021" name="PeerJ">
        <title>Extensive microbial diversity within the chicken gut microbiome revealed by metagenomics and culture.</title>
        <authorList>
            <person name="Gilroy R."/>
            <person name="Ravi A."/>
            <person name="Getino M."/>
            <person name="Pursley I."/>
            <person name="Horton D.L."/>
            <person name="Alikhan N.F."/>
            <person name="Baker D."/>
            <person name="Gharbi K."/>
            <person name="Hall N."/>
            <person name="Watson M."/>
            <person name="Adriaenssens E.M."/>
            <person name="Foster-Nyarko E."/>
            <person name="Jarju S."/>
            <person name="Secka A."/>
            <person name="Antonio M."/>
            <person name="Oren A."/>
            <person name="Chaudhuri R.R."/>
            <person name="La Ragione R."/>
            <person name="Hildebrand F."/>
            <person name="Pallen M.J."/>
        </authorList>
    </citation>
    <scope>NUCLEOTIDE SEQUENCE</scope>
    <source>
        <strain evidence="8">ChiGjej1B1-98</strain>
    </source>
</reference>
<dbReference type="GO" id="GO:0005886">
    <property type="term" value="C:plasma membrane"/>
    <property type="evidence" value="ECO:0007669"/>
    <property type="project" value="UniProtKB-SubCell"/>
</dbReference>
<keyword evidence="7" id="KW-0139">CF(1)</keyword>
<dbReference type="Proteomes" id="UP000824005">
    <property type="component" value="Unassembled WGS sequence"/>
</dbReference>
<name>A0A9D2C8U2_9MICO</name>
<dbReference type="Pfam" id="PF00213">
    <property type="entry name" value="OSCP"/>
    <property type="match status" value="1"/>
</dbReference>
<comment type="similarity">
    <text evidence="7">Belongs to the ATPase delta chain family.</text>
</comment>
<evidence type="ECO:0000256" key="3">
    <source>
        <dbReference type="ARBA" id="ARBA00022781"/>
    </source>
</evidence>
<accession>A0A9D2C8U2</accession>
<dbReference type="EMBL" id="DXDC01000077">
    <property type="protein sequence ID" value="HIY65149.1"/>
    <property type="molecule type" value="Genomic_DNA"/>
</dbReference>
<dbReference type="GO" id="GO:0046933">
    <property type="term" value="F:proton-transporting ATP synthase activity, rotational mechanism"/>
    <property type="evidence" value="ECO:0007669"/>
    <property type="project" value="UniProtKB-UniRule"/>
</dbReference>
<evidence type="ECO:0000256" key="5">
    <source>
        <dbReference type="ARBA" id="ARBA00023136"/>
    </source>
</evidence>
<evidence type="ECO:0000256" key="1">
    <source>
        <dbReference type="ARBA" id="ARBA00004370"/>
    </source>
</evidence>